<reference evidence="2 3" key="1">
    <citation type="submission" date="2016-10" db="EMBL/GenBank/DDBJ databases">
        <authorList>
            <person name="de Groot N.N."/>
        </authorList>
    </citation>
    <scope>NUCLEOTIDE SEQUENCE [LARGE SCALE GENOMIC DNA]</scope>
    <source>
        <strain evidence="2 3">DSM 23031</strain>
    </source>
</reference>
<dbReference type="Proteomes" id="UP000198561">
    <property type="component" value="Unassembled WGS sequence"/>
</dbReference>
<evidence type="ECO:0000256" key="1">
    <source>
        <dbReference type="SAM" id="MobiDB-lite"/>
    </source>
</evidence>
<name>A0A1H6H301_CHRCI</name>
<evidence type="ECO:0000313" key="3">
    <source>
        <dbReference type="Proteomes" id="UP000198561"/>
    </source>
</evidence>
<feature type="region of interest" description="Disordered" evidence="1">
    <location>
        <begin position="1"/>
        <end position="31"/>
    </location>
</feature>
<organism evidence="2 3">
    <name type="scientific">Chryseobacterium culicis</name>
    <dbReference type="NCBI Taxonomy" id="680127"/>
    <lineage>
        <taxon>Bacteria</taxon>
        <taxon>Pseudomonadati</taxon>
        <taxon>Bacteroidota</taxon>
        <taxon>Flavobacteriia</taxon>
        <taxon>Flavobacteriales</taxon>
        <taxon>Weeksellaceae</taxon>
        <taxon>Chryseobacterium group</taxon>
        <taxon>Chryseobacterium</taxon>
    </lineage>
</organism>
<dbReference type="AlphaFoldDB" id="A0A1H6H301"/>
<dbReference type="EMBL" id="FNWQ01000001">
    <property type="protein sequence ID" value="SEH28403.1"/>
    <property type="molecule type" value="Genomic_DNA"/>
</dbReference>
<dbReference type="STRING" id="680127.SAMN05421593_0695"/>
<feature type="compositionally biased region" description="Basic and acidic residues" evidence="1">
    <location>
        <begin position="8"/>
        <end position="30"/>
    </location>
</feature>
<protein>
    <submittedName>
        <fullName evidence="2">Uncharacterized protein</fullName>
    </submittedName>
</protein>
<accession>A0A1H6H301</accession>
<proteinExistence type="predicted"/>
<gene>
    <name evidence="2" type="ORF">SAMN05421593_0695</name>
</gene>
<sequence>MQYNDTTMEGKQKFNDKPAESTDPENRTDPQEILSKILQVILGIIMAVLHM</sequence>
<evidence type="ECO:0000313" key="2">
    <source>
        <dbReference type="EMBL" id="SEH28403.1"/>
    </source>
</evidence>